<accession>A0A117UY44</accession>
<evidence type="ECO:0000313" key="6">
    <source>
        <dbReference type="EMBL" id="KUR73001.1"/>
    </source>
</evidence>
<keyword evidence="4" id="KW-0560">Oxidoreductase</keyword>
<reference evidence="6 7" key="1">
    <citation type="submission" date="2015-10" db="EMBL/GenBank/DDBJ databases">
        <title>Draft genome sequence of Novosphingobium fuchskuhlense DSM 25065 isolated from a surface water sample of the southwest basin of Lake Grosse Fuchskuhle.</title>
        <authorList>
            <person name="Ruckert C."/>
            <person name="Winkler A."/>
            <person name="Glaeser J."/>
            <person name="Grossart H.-P."/>
            <person name="Kalinowski J."/>
            <person name="Glaeser S."/>
        </authorList>
    </citation>
    <scope>NUCLEOTIDE SEQUENCE [LARGE SCALE GENOMIC DNA]</scope>
    <source>
        <strain evidence="6 7">FNE08-7</strain>
    </source>
</reference>
<dbReference type="SUPFAM" id="SSF56176">
    <property type="entry name" value="FAD-binding/transporter-associated domain-like"/>
    <property type="match status" value="1"/>
</dbReference>
<dbReference type="InterPro" id="IPR006094">
    <property type="entry name" value="Oxid_FAD_bind_N"/>
</dbReference>
<dbReference type="InterPro" id="IPR016169">
    <property type="entry name" value="FAD-bd_PCMH_sub2"/>
</dbReference>
<proteinExistence type="predicted"/>
<dbReference type="GO" id="GO:0071949">
    <property type="term" value="F:FAD binding"/>
    <property type="evidence" value="ECO:0007669"/>
    <property type="project" value="InterPro"/>
</dbReference>
<evidence type="ECO:0000256" key="2">
    <source>
        <dbReference type="ARBA" id="ARBA00022630"/>
    </source>
</evidence>
<dbReference type="EMBL" id="LLZS01000003">
    <property type="protein sequence ID" value="KUR73001.1"/>
    <property type="molecule type" value="Genomic_DNA"/>
</dbReference>
<dbReference type="InterPro" id="IPR016171">
    <property type="entry name" value="Vanillyl_alc_oxidase_C-sub2"/>
</dbReference>
<dbReference type="PANTHER" id="PTHR11748:SF114">
    <property type="entry name" value="ARYL-ALCOHOL OXIDASE VANILLYL-ALCOHOL OXIDASE (AFU_ORTHOLOGUE AFUA_3G09500)-RELATED"/>
    <property type="match status" value="1"/>
</dbReference>
<dbReference type="Proteomes" id="UP000058012">
    <property type="component" value="Unassembled WGS sequence"/>
</dbReference>
<keyword evidence="7" id="KW-1185">Reference proteome</keyword>
<dbReference type="InterPro" id="IPR016170">
    <property type="entry name" value="Cytok_DH_C_sf"/>
</dbReference>
<dbReference type="RefSeq" id="WP_067907916.1">
    <property type="nucleotide sequence ID" value="NZ_KQ954244.1"/>
</dbReference>
<dbReference type="AlphaFoldDB" id="A0A117UY44"/>
<dbReference type="InterPro" id="IPR036318">
    <property type="entry name" value="FAD-bd_PCMH-like_sf"/>
</dbReference>
<comment type="cofactor">
    <cofactor evidence="1">
        <name>FAD</name>
        <dbReference type="ChEBI" id="CHEBI:57692"/>
    </cofactor>
</comment>
<sequence>MKLHLPPRVSPKAFDAMLTASAAVVGKDWVMATDADRDAYSDVYAPGSSEEWPAGAAIAPASVEEVRAIVRLANEHKTPLWPVARGKNLGYGAAAPRMAGSIVLDLGRMNKILELDSTLSYCVVEPGVGFFDLYDAIQRAKAPLWLSVPGNAWGSVLGNALDHGIGYTSYGLHARNLCGIEAVLPDGDLVRTGMGAMEGNPSWHLFPFSYGPTFDLAFTQSNLGVVTKAGVWLQPAPETSLEIVWDIPNEEDIAWVIDTIAPLKISGLIDQNVFVPSWLGKMVLKGQRKDFWDKPGAIPEWRVQELLKQYKLGYWQVALRLYGDESVVKARAEVVKAAMKRHLDAAPAEHWWRQGDPIGQYETTMGVPSAVPLQMSDWIGGRGAHMGFSPVVPATGAHVMDQLKRSRKIIADHDVDFYASFTIGGRFANNINMLMYDRDQPEMVANMRRLFDALISETAKAGYGEYRTHLGWMDPVAETFGFNNQALRRMTEKVKNALDPNGVIAPGKQGIWPAAYAAERARNAGGKA</sequence>
<gene>
    <name evidence="6" type="ORF">AQZ52_07335</name>
</gene>
<dbReference type="InterPro" id="IPR016167">
    <property type="entry name" value="FAD-bd_PCMH_sub1"/>
</dbReference>
<keyword evidence="3" id="KW-0274">FAD</keyword>
<evidence type="ECO:0000259" key="5">
    <source>
        <dbReference type="PROSITE" id="PS51387"/>
    </source>
</evidence>
<dbReference type="PANTHER" id="PTHR11748">
    <property type="entry name" value="D-LACTATE DEHYDROGENASE"/>
    <property type="match status" value="1"/>
</dbReference>
<dbReference type="Gene3D" id="3.30.43.10">
    <property type="entry name" value="Uridine Diphospho-n-acetylenolpyruvylglucosamine Reductase, domain 2"/>
    <property type="match status" value="1"/>
</dbReference>
<protein>
    <submittedName>
        <fullName evidence="6">FAD-linked oxidase</fullName>
    </submittedName>
</protein>
<dbReference type="Pfam" id="PF01565">
    <property type="entry name" value="FAD_binding_4"/>
    <property type="match status" value="1"/>
</dbReference>
<dbReference type="Pfam" id="PF02913">
    <property type="entry name" value="FAD-oxidase_C"/>
    <property type="match status" value="1"/>
</dbReference>
<comment type="caution">
    <text evidence="6">The sequence shown here is derived from an EMBL/GenBank/DDBJ whole genome shotgun (WGS) entry which is preliminary data.</text>
</comment>
<dbReference type="Gene3D" id="3.30.465.10">
    <property type="match status" value="1"/>
</dbReference>
<dbReference type="InterPro" id="IPR016164">
    <property type="entry name" value="FAD-linked_Oxase-like_C"/>
</dbReference>
<dbReference type="InterPro" id="IPR004113">
    <property type="entry name" value="FAD-bd_oxidored_4_C"/>
</dbReference>
<evidence type="ECO:0000313" key="7">
    <source>
        <dbReference type="Proteomes" id="UP000058012"/>
    </source>
</evidence>
<evidence type="ECO:0000256" key="1">
    <source>
        <dbReference type="ARBA" id="ARBA00001974"/>
    </source>
</evidence>
<evidence type="ECO:0000256" key="4">
    <source>
        <dbReference type="ARBA" id="ARBA00023002"/>
    </source>
</evidence>
<dbReference type="PROSITE" id="PS51387">
    <property type="entry name" value="FAD_PCMH"/>
    <property type="match status" value="1"/>
</dbReference>
<organism evidence="6 7">
    <name type="scientific">Novosphingobium fuchskuhlense</name>
    <dbReference type="NCBI Taxonomy" id="1117702"/>
    <lineage>
        <taxon>Bacteria</taxon>
        <taxon>Pseudomonadati</taxon>
        <taxon>Pseudomonadota</taxon>
        <taxon>Alphaproteobacteria</taxon>
        <taxon>Sphingomonadales</taxon>
        <taxon>Sphingomonadaceae</taxon>
        <taxon>Novosphingobium</taxon>
    </lineage>
</organism>
<evidence type="ECO:0000256" key="3">
    <source>
        <dbReference type="ARBA" id="ARBA00022827"/>
    </source>
</evidence>
<dbReference type="GO" id="GO:1903457">
    <property type="term" value="P:lactate catabolic process"/>
    <property type="evidence" value="ECO:0007669"/>
    <property type="project" value="TreeGrafter"/>
</dbReference>
<dbReference type="STRING" id="1117702.AQZ52_07335"/>
<feature type="domain" description="FAD-binding PCMH-type" evidence="5">
    <location>
        <begin position="49"/>
        <end position="236"/>
    </location>
</feature>
<keyword evidence="2" id="KW-0285">Flavoprotein</keyword>
<dbReference type="Gene3D" id="3.40.462.10">
    <property type="entry name" value="FAD-linked oxidases, C-terminal domain"/>
    <property type="match status" value="1"/>
</dbReference>
<dbReference type="GO" id="GO:0008720">
    <property type="term" value="F:D-lactate dehydrogenase (NAD+) activity"/>
    <property type="evidence" value="ECO:0007669"/>
    <property type="project" value="TreeGrafter"/>
</dbReference>
<dbReference type="GO" id="GO:0004458">
    <property type="term" value="F:D-lactate dehydrogenase (cytochrome) activity"/>
    <property type="evidence" value="ECO:0007669"/>
    <property type="project" value="TreeGrafter"/>
</dbReference>
<dbReference type="SUPFAM" id="SSF55103">
    <property type="entry name" value="FAD-linked oxidases, C-terminal domain"/>
    <property type="match status" value="1"/>
</dbReference>
<dbReference type="InterPro" id="IPR016166">
    <property type="entry name" value="FAD-bd_PCMH"/>
</dbReference>
<name>A0A117UY44_9SPHN</name>
<dbReference type="OrthoDB" id="9811557at2"/>
<dbReference type="Gene3D" id="1.10.45.10">
    <property type="entry name" value="Vanillyl-alcohol Oxidase, Chain A, domain 4"/>
    <property type="match status" value="1"/>
</dbReference>